<dbReference type="InterPro" id="IPR032675">
    <property type="entry name" value="LRR_dom_sf"/>
</dbReference>
<protein>
    <recommendedName>
        <fullName evidence="4">F-box domain-containing protein</fullName>
    </recommendedName>
</protein>
<dbReference type="SUPFAM" id="SSF81383">
    <property type="entry name" value="F-box domain"/>
    <property type="match status" value="1"/>
</dbReference>
<dbReference type="InterPro" id="IPR036047">
    <property type="entry name" value="F-box-like_dom_sf"/>
</dbReference>
<feature type="region of interest" description="Disordered" evidence="1">
    <location>
        <begin position="1"/>
        <end position="32"/>
    </location>
</feature>
<dbReference type="SUPFAM" id="SSF52047">
    <property type="entry name" value="RNI-like"/>
    <property type="match status" value="1"/>
</dbReference>
<dbReference type="AlphaFoldDB" id="A0A9P4QGM1"/>
<accession>A0A9P4QGM1</accession>
<feature type="region of interest" description="Disordered" evidence="1">
    <location>
        <begin position="596"/>
        <end position="666"/>
    </location>
</feature>
<evidence type="ECO:0000313" key="2">
    <source>
        <dbReference type="EMBL" id="KAF2725228.1"/>
    </source>
</evidence>
<dbReference type="OrthoDB" id="5405297at2759"/>
<keyword evidence="3" id="KW-1185">Reference proteome</keyword>
<sequence length="666" mass="72616">MGLLKHFRSRSKLRSSDAASQPQAATYDYPPLPIRKGSNPFAQYQQQPTGKDWTKDLPLRVLERIFAHVCPHTQDFTYETSENSQIGDGCMLCDLRDLASCARVCKRWGQSAQKQLYTSVRIDAVHYCELEEILAEKRKKQAKHLRKSSRVEPGEVPNIRLSLLSRTVRDNPRLGGQVMFIKLPYMTRETAKGDLARAVSAMPNVRYIDLPEGFYSADSSCLPLRQEVQARCPALRKMTYRAGAEDDLAIHLHGYWNAVEVLELNGLAVEQQLVRMVVANLPQLRELTLTDMDMMDDSLFESFPGRLPDFPALERLTLDNTSQISAEGLKQWLQAPTVREKLSSLTLSNTGVYVSGLHSLLWGATGLTHLSISETVTKSLALAQHSQDIPPLASISLRVLHFEIDSSEDVHTLQKPAESYYAYLCSSLHQNSLPALETLYVRDTNFPELLLTPPLPGQPLAPGGGGDRLSLKPTLSKSSTGSFAANPTLSLYGLPPGKNGAPGTSAFKQPLEIFSKGIDELEWVFTSIAPNNANNYASANSPLPAPPSMRAIGGRPLSAYSASRGLGPQWAHGGFGGEARQSVVVGNGFGGFLAVPSEEVPRPRTSEGPGTGAVRASGMFGHASKLSDSGIGSGGAGGRASWLHPPSAPFAAKNRERRGSKHDLWR</sequence>
<proteinExistence type="predicted"/>
<reference evidence="2" key="1">
    <citation type="journal article" date="2020" name="Stud. Mycol.">
        <title>101 Dothideomycetes genomes: a test case for predicting lifestyles and emergence of pathogens.</title>
        <authorList>
            <person name="Haridas S."/>
            <person name="Albert R."/>
            <person name="Binder M."/>
            <person name="Bloem J."/>
            <person name="Labutti K."/>
            <person name="Salamov A."/>
            <person name="Andreopoulos B."/>
            <person name="Baker S."/>
            <person name="Barry K."/>
            <person name="Bills G."/>
            <person name="Bluhm B."/>
            <person name="Cannon C."/>
            <person name="Castanera R."/>
            <person name="Culley D."/>
            <person name="Daum C."/>
            <person name="Ezra D."/>
            <person name="Gonzalez J."/>
            <person name="Henrissat B."/>
            <person name="Kuo A."/>
            <person name="Liang C."/>
            <person name="Lipzen A."/>
            <person name="Lutzoni F."/>
            <person name="Magnuson J."/>
            <person name="Mondo S."/>
            <person name="Nolan M."/>
            <person name="Ohm R."/>
            <person name="Pangilinan J."/>
            <person name="Park H.-J."/>
            <person name="Ramirez L."/>
            <person name="Alfaro M."/>
            <person name="Sun H."/>
            <person name="Tritt A."/>
            <person name="Yoshinaga Y."/>
            <person name="Zwiers L.-H."/>
            <person name="Turgeon B."/>
            <person name="Goodwin S."/>
            <person name="Spatafora J."/>
            <person name="Crous P."/>
            <person name="Grigoriev I."/>
        </authorList>
    </citation>
    <scope>NUCLEOTIDE SEQUENCE</scope>
    <source>
        <strain evidence="2">CBS 116435</strain>
    </source>
</reference>
<evidence type="ECO:0000256" key="1">
    <source>
        <dbReference type="SAM" id="MobiDB-lite"/>
    </source>
</evidence>
<evidence type="ECO:0000313" key="3">
    <source>
        <dbReference type="Proteomes" id="UP000799441"/>
    </source>
</evidence>
<dbReference type="Proteomes" id="UP000799441">
    <property type="component" value="Unassembled WGS sequence"/>
</dbReference>
<name>A0A9P4QGM1_9PEZI</name>
<comment type="caution">
    <text evidence="2">The sequence shown here is derived from an EMBL/GenBank/DDBJ whole genome shotgun (WGS) entry which is preliminary data.</text>
</comment>
<feature type="compositionally biased region" description="Basic residues" evidence="1">
    <location>
        <begin position="1"/>
        <end position="13"/>
    </location>
</feature>
<dbReference type="Gene3D" id="3.80.10.10">
    <property type="entry name" value="Ribonuclease Inhibitor"/>
    <property type="match status" value="1"/>
</dbReference>
<dbReference type="Gene3D" id="1.20.1280.50">
    <property type="match status" value="1"/>
</dbReference>
<evidence type="ECO:0008006" key="4">
    <source>
        <dbReference type="Google" id="ProtNLM"/>
    </source>
</evidence>
<organism evidence="2 3">
    <name type="scientific">Polychaeton citri CBS 116435</name>
    <dbReference type="NCBI Taxonomy" id="1314669"/>
    <lineage>
        <taxon>Eukaryota</taxon>
        <taxon>Fungi</taxon>
        <taxon>Dikarya</taxon>
        <taxon>Ascomycota</taxon>
        <taxon>Pezizomycotina</taxon>
        <taxon>Dothideomycetes</taxon>
        <taxon>Dothideomycetidae</taxon>
        <taxon>Capnodiales</taxon>
        <taxon>Capnodiaceae</taxon>
        <taxon>Polychaeton</taxon>
    </lineage>
</organism>
<gene>
    <name evidence="2" type="ORF">K431DRAFT_343210</name>
</gene>
<dbReference type="EMBL" id="MU003768">
    <property type="protein sequence ID" value="KAF2725228.1"/>
    <property type="molecule type" value="Genomic_DNA"/>
</dbReference>